<reference evidence="1" key="1">
    <citation type="submission" date="2020-08" db="EMBL/GenBank/DDBJ databases">
        <title>Multicomponent nature underlies the extraordinary mechanical properties of spider dragline silk.</title>
        <authorList>
            <person name="Kono N."/>
            <person name="Nakamura H."/>
            <person name="Mori M."/>
            <person name="Yoshida Y."/>
            <person name="Ohtoshi R."/>
            <person name="Malay A.D."/>
            <person name="Moran D.A.P."/>
            <person name="Tomita M."/>
            <person name="Numata K."/>
            <person name="Arakawa K."/>
        </authorList>
    </citation>
    <scope>NUCLEOTIDE SEQUENCE</scope>
</reference>
<comment type="caution">
    <text evidence="1">The sequence shown here is derived from an EMBL/GenBank/DDBJ whole genome shotgun (WGS) entry which is preliminary data.</text>
</comment>
<keyword evidence="2" id="KW-1185">Reference proteome</keyword>
<accession>A0A8X6K7L5</accession>
<evidence type="ECO:0000313" key="2">
    <source>
        <dbReference type="Proteomes" id="UP000886998"/>
    </source>
</evidence>
<dbReference type="Proteomes" id="UP000886998">
    <property type="component" value="Unassembled WGS sequence"/>
</dbReference>
<dbReference type="AlphaFoldDB" id="A0A8X6K7L5"/>
<organism evidence="1 2">
    <name type="scientific">Trichonephila inaurata madagascariensis</name>
    <dbReference type="NCBI Taxonomy" id="2747483"/>
    <lineage>
        <taxon>Eukaryota</taxon>
        <taxon>Metazoa</taxon>
        <taxon>Ecdysozoa</taxon>
        <taxon>Arthropoda</taxon>
        <taxon>Chelicerata</taxon>
        <taxon>Arachnida</taxon>
        <taxon>Araneae</taxon>
        <taxon>Araneomorphae</taxon>
        <taxon>Entelegynae</taxon>
        <taxon>Araneoidea</taxon>
        <taxon>Nephilidae</taxon>
        <taxon>Trichonephila</taxon>
        <taxon>Trichonephila inaurata</taxon>
    </lineage>
</organism>
<proteinExistence type="predicted"/>
<name>A0A8X6K7L5_9ARAC</name>
<gene>
    <name evidence="1" type="ORF">TNIN_423911</name>
</gene>
<dbReference type="EMBL" id="BMAV01024020">
    <property type="protein sequence ID" value="GFS29522.1"/>
    <property type="molecule type" value="Genomic_DNA"/>
</dbReference>
<evidence type="ECO:0000313" key="1">
    <source>
        <dbReference type="EMBL" id="GFS29522.1"/>
    </source>
</evidence>
<protein>
    <submittedName>
        <fullName evidence="1">Uncharacterized protein</fullName>
    </submittedName>
</protein>
<sequence length="87" mass="9850">MIPFKWSINRAAGSCHIISIIRLKFGDNLEQIRLPSQNAGSKVDRQIIGSVGDLRRHDGFRDLSPFPTFLLAIPSSRFSFIALVEFY</sequence>